<accession>A0A8J3GTH5</accession>
<protein>
    <recommendedName>
        <fullName evidence="1">MurNAc-LAA domain-containing protein</fullName>
    </recommendedName>
</protein>
<feature type="domain" description="MurNAc-LAA" evidence="1">
    <location>
        <begin position="65"/>
        <end position="174"/>
    </location>
</feature>
<sequence length="185" mass="19766">MKIAIVVGHNERAQGATRITDGQSEYVWNGHLAQLIAEHGPEVRIFRRRSGGGYSAEINRVYGEVDAWGATCSIELHFNGSPDPRATGCLTLSSGSSRSRRLADAVHARMLAVMGNQDDGIEVRGREARGGLSLHAGKASAILVEPYFGGNARYCAVADARKDQLAEAIYEGAVAFCRAQAVLPA</sequence>
<dbReference type="SMART" id="SM00646">
    <property type="entry name" value="Ami_3"/>
    <property type="match status" value="1"/>
</dbReference>
<dbReference type="AlphaFoldDB" id="A0A8J3GTH5"/>
<dbReference type="GO" id="GO:0009253">
    <property type="term" value="P:peptidoglycan catabolic process"/>
    <property type="evidence" value="ECO:0007669"/>
    <property type="project" value="InterPro"/>
</dbReference>
<reference evidence="2" key="2">
    <citation type="submission" date="2020-09" db="EMBL/GenBank/DDBJ databases">
        <authorList>
            <person name="Sun Q."/>
            <person name="Kim S."/>
        </authorList>
    </citation>
    <scope>NUCLEOTIDE SEQUENCE</scope>
    <source>
        <strain evidence="2">KCTC 42650</strain>
    </source>
</reference>
<evidence type="ECO:0000313" key="2">
    <source>
        <dbReference type="EMBL" id="GHF33392.1"/>
    </source>
</evidence>
<gene>
    <name evidence="2" type="ORF">GCM10017056_01010</name>
</gene>
<proteinExistence type="predicted"/>
<dbReference type="InterPro" id="IPR002508">
    <property type="entry name" value="MurNAc-LAA_cat"/>
</dbReference>
<evidence type="ECO:0000313" key="3">
    <source>
        <dbReference type="Proteomes" id="UP000626220"/>
    </source>
</evidence>
<dbReference type="RefSeq" id="WP_189678071.1">
    <property type="nucleotide sequence ID" value="NZ_BNCJ01000001.1"/>
</dbReference>
<dbReference type="Proteomes" id="UP000626220">
    <property type="component" value="Unassembled WGS sequence"/>
</dbReference>
<dbReference type="GO" id="GO:0008745">
    <property type="term" value="F:N-acetylmuramoyl-L-alanine amidase activity"/>
    <property type="evidence" value="ECO:0007669"/>
    <property type="project" value="InterPro"/>
</dbReference>
<evidence type="ECO:0000259" key="1">
    <source>
        <dbReference type="SMART" id="SM00646"/>
    </source>
</evidence>
<dbReference type="EMBL" id="BNCJ01000001">
    <property type="protein sequence ID" value="GHF33392.1"/>
    <property type="molecule type" value="Genomic_DNA"/>
</dbReference>
<dbReference type="Pfam" id="PF01520">
    <property type="entry name" value="Amidase_3"/>
    <property type="match status" value="1"/>
</dbReference>
<comment type="caution">
    <text evidence="2">The sequence shown here is derived from an EMBL/GenBank/DDBJ whole genome shotgun (WGS) entry which is preliminary data.</text>
</comment>
<organism evidence="2 3">
    <name type="scientific">Seohaeicola zhoushanensis</name>
    <dbReference type="NCBI Taxonomy" id="1569283"/>
    <lineage>
        <taxon>Bacteria</taxon>
        <taxon>Pseudomonadati</taxon>
        <taxon>Pseudomonadota</taxon>
        <taxon>Alphaproteobacteria</taxon>
        <taxon>Rhodobacterales</taxon>
        <taxon>Roseobacteraceae</taxon>
        <taxon>Seohaeicola</taxon>
    </lineage>
</organism>
<reference evidence="2" key="1">
    <citation type="journal article" date="2014" name="Int. J. Syst. Evol. Microbiol.">
        <title>Complete genome sequence of Corynebacterium casei LMG S-19264T (=DSM 44701T), isolated from a smear-ripened cheese.</title>
        <authorList>
            <consortium name="US DOE Joint Genome Institute (JGI-PGF)"/>
            <person name="Walter F."/>
            <person name="Albersmeier A."/>
            <person name="Kalinowski J."/>
            <person name="Ruckert C."/>
        </authorList>
    </citation>
    <scope>NUCLEOTIDE SEQUENCE</scope>
    <source>
        <strain evidence="2">KCTC 42650</strain>
    </source>
</reference>
<dbReference type="Gene3D" id="3.40.630.40">
    <property type="entry name" value="Zn-dependent exopeptidases"/>
    <property type="match status" value="1"/>
</dbReference>
<keyword evidence="3" id="KW-1185">Reference proteome</keyword>
<dbReference type="SUPFAM" id="SSF53187">
    <property type="entry name" value="Zn-dependent exopeptidases"/>
    <property type="match status" value="1"/>
</dbReference>
<name>A0A8J3GTH5_9RHOB</name>